<comment type="caution">
    <text evidence="8">The sequence shown here is derived from an EMBL/GenBank/DDBJ whole genome shotgun (WGS) entry which is preliminary data.</text>
</comment>
<evidence type="ECO:0000256" key="6">
    <source>
        <dbReference type="ARBA" id="ARBA00022994"/>
    </source>
</evidence>
<protein>
    <submittedName>
        <fullName evidence="8">MtaA/CmuA family methyltransferase</fullName>
        <ecNumber evidence="8">2.1.1.-</ecNumber>
    </submittedName>
</protein>
<accession>A0ABS7DJX9</accession>
<evidence type="ECO:0000256" key="1">
    <source>
        <dbReference type="ARBA" id="ARBA00001947"/>
    </source>
</evidence>
<dbReference type="EC" id="2.1.1.-" evidence="8"/>
<dbReference type="Proteomes" id="UP000719942">
    <property type="component" value="Unassembled WGS sequence"/>
</dbReference>
<evidence type="ECO:0000259" key="7">
    <source>
        <dbReference type="Pfam" id="PF01208"/>
    </source>
</evidence>
<dbReference type="RefSeq" id="WP_219963822.1">
    <property type="nucleotide sequence ID" value="NZ_JAGFNZ010000001.1"/>
</dbReference>
<evidence type="ECO:0000313" key="9">
    <source>
        <dbReference type="Proteomes" id="UP000719942"/>
    </source>
</evidence>
<proteinExistence type="predicted"/>
<keyword evidence="5" id="KW-0862">Zinc</keyword>
<dbReference type="InterPro" id="IPR000257">
    <property type="entry name" value="Uroporphyrinogen_deCOase"/>
</dbReference>
<keyword evidence="6" id="KW-0484">Methanogenesis</keyword>
<keyword evidence="3 8" id="KW-0808">Transferase</keyword>
<sequence length="346" mass="38215">MQKNSMTPRERVFAAIEGRPFDMYPAITPTSVATIESMKAVNAFFPEAHTSPYDAVKLAEAGHALLGFDSVMPYYSVHLEAAALGCELNWGTSYSMPVITKSPVKNPDDFSLPANIMSRPEITKMLKTIRLLKSRNSDDTAIIGKVIGPWTLAYNIYGVENLILDTILEPERTKRFIANLAQLPIQFAKAQFEAGANLVTWADHVTADLISPKIYEEFVLPIHKKAAFSLSQYGYIVLHVCGNVMDRLDLFRQSGFKIFHLDSRNDIRKALDIVGDEMVLTGSINNPVTLVQGSLSDIRKEVEADLSAGIKLISPECAVPCNVSNQSLKAVAKYAHERKIQVVSAL</sequence>
<dbReference type="InterPro" id="IPR052024">
    <property type="entry name" value="Methanogen_methyltrans"/>
</dbReference>
<dbReference type="GO" id="GO:0008168">
    <property type="term" value="F:methyltransferase activity"/>
    <property type="evidence" value="ECO:0007669"/>
    <property type="project" value="UniProtKB-KW"/>
</dbReference>
<feature type="domain" description="Uroporphyrinogen decarboxylase (URO-D)" evidence="7">
    <location>
        <begin position="7"/>
        <end position="337"/>
    </location>
</feature>
<dbReference type="InterPro" id="IPR006360">
    <property type="entry name" value="Mtase_MtaA_CmuA"/>
</dbReference>
<name>A0ABS7DJX9_9FIRM</name>
<organism evidence="8 9">
    <name type="scientific">Caproiciproducens faecalis</name>
    <dbReference type="NCBI Taxonomy" id="2820301"/>
    <lineage>
        <taxon>Bacteria</taxon>
        <taxon>Bacillati</taxon>
        <taxon>Bacillota</taxon>
        <taxon>Clostridia</taxon>
        <taxon>Eubacteriales</taxon>
        <taxon>Acutalibacteraceae</taxon>
        <taxon>Caproiciproducens</taxon>
    </lineage>
</organism>
<evidence type="ECO:0000256" key="5">
    <source>
        <dbReference type="ARBA" id="ARBA00022833"/>
    </source>
</evidence>
<dbReference type="NCBIfam" id="TIGR01463">
    <property type="entry name" value="mtaA_cmuA"/>
    <property type="match status" value="1"/>
</dbReference>
<dbReference type="InterPro" id="IPR038071">
    <property type="entry name" value="UROD/MetE-like_sf"/>
</dbReference>
<evidence type="ECO:0000256" key="2">
    <source>
        <dbReference type="ARBA" id="ARBA00022603"/>
    </source>
</evidence>
<dbReference type="Pfam" id="PF01208">
    <property type="entry name" value="URO-D"/>
    <property type="match status" value="1"/>
</dbReference>
<gene>
    <name evidence="8" type="ORF">J5W02_01170</name>
</gene>
<dbReference type="SUPFAM" id="SSF51726">
    <property type="entry name" value="UROD/MetE-like"/>
    <property type="match status" value="1"/>
</dbReference>
<evidence type="ECO:0000256" key="4">
    <source>
        <dbReference type="ARBA" id="ARBA00022723"/>
    </source>
</evidence>
<evidence type="ECO:0000256" key="3">
    <source>
        <dbReference type="ARBA" id="ARBA00022679"/>
    </source>
</evidence>
<dbReference type="PANTHER" id="PTHR47099">
    <property type="entry name" value="METHYLCOBAMIDE:COM METHYLTRANSFERASE MTBA"/>
    <property type="match status" value="1"/>
</dbReference>
<comment type="cofactor">
    <cofactor evidence="1">
        <name>Zn(2+)</name>
        <dbReference type="ChEBI" id="CHEBI:29105"/>
    </cofactor>
</comment>
<dbReference type="EMBL" id="JAGFNZ010000001">
    <property type="protein sequence ID" value="MBW7571409.1"/>
    <property type="molecule type" value="Genomic_DNA"/>
</dbReference>
<reference evidence="8 9" key="1">
    <citation type="submission" date="2021-03" db="EMBL/GenBank/DDBJ databases">
        <title>Caproiciproducens sp. nov. isolated from feces of cow.</title>
        <authorList>
            <person name="Choi J.-Y."/>
        </authorList>
    </citation>
    <scope>NUCLEOTIDE SEQUENCE [LARGE SCALE GENOMIC DNA]</scope>
    <source>
        <strain evidence="8 9">AGMB10547</strain>
    </source>
</reference>
<keyword evidence="9" id="KW-1185">Reference proteome</keyword>
<evidence type="ECO:0000313" key="8">
    <source>
        <dbReference type="EMBL" id="MBW7571409.1"/>
    </source>
</evidence>
<dbReference type="PANTHER" id="PTHR47099:SF1">
    <property type="entry name" value="METHYLCOBAMIDE:COM METHYLTRANSFERASE MTBA"/>
    <property type="match status" value="1"/>
</dbReference>
<dbReference type="GO" id="GO:0032259">
    <property type="term" value="P:methylation"/>
    <property type="evidence" value="ECO:0007669"/>
    <property type="project" value="UniProtKB-KW"/>
</dbReference>
<dbReference type="Gene3D" id="3.20.20.210">
    <property type="match status" value="1"/>
</dbReference>
<keyword evidence="2 8" id="KW-0489">Methyltransferase</keyword>
<keyword evidence="4" id="KW-0479">Metal-binding</keyword>